<evidence type="ECO:0000256" key="3">
    <source>
        <dbReference type="ARBA" id="ARBA00022614"/>
    </source>
</evidence>
<organism evidence="14 15">
    <name type="scientific">Sinanodonta woodiana</name>
    <name type="common">Chinese pond mussel</name>
    <name type="synonym">Anodonta woodiana</name>
    <dbReference type="NCBI Taxonomy" id="1069815"/>
    <lineage>
        <taxon>Eukaryota</taxon>
        <taxon>Metazoa</taxon>
        <taxon>Spiralia</taxon>
        <taxon>Lophotrochozoa</taxon>
        <taxon>Mollusca</taxon>
        <taxon>Bivalvia</taxon>
        <taxon>Autobranchia</taxon>
        <taxon>Heteroconchia</taxon>
        <taxon>Palaeoheterodonta</taxon>
        <taxon>Unionida</taxon>
        <taxon>Unionoidea</taxon>
        <taxon>Unionidae</taxon>
        <taxon>Unioninae</taxon>
        <taxon>Sinanodonta</taxon>
    </lineage>
</organism>
<dbReference type="PANTHER" id="PTHR24365:SF541">
    <property type="entry name" value="PROTEIN TOLL-RELATED"/>
    <property type="match status" value="1"/>
</dbReference>
<reference evidence="14 15" key="1">
    <citation type="submission" date="2024-11" db="EMBL/GenBank/DDBJ databases">
        <title>Chromosome-level genome assembly of the freshwater bivalve Anodonta woodiana.</title>
        <authorList>
            <person name="Chen X."/>
        </authorList>
    </citation>
    <scope>NUCLEOTIDE SEQUENCE [LARGE SCALE GENOMIC DNA]</scope>
    <source>
        <strain evidence="14">MN2024</strain>
        <tissue evidence="14">Gills</tissue>
    </source>
</reference>
<dbReference type="InterPro" id="IPR032675">
    <property type="entry name" value="LRR_dom_sf"/>
</dbReference>
<dbReference type="Pfam" id="PF01582">
    <property type="entry name" value="TIR"/>
    <property type="match status" value="1"/>
</dbReference>
<evidence type="ECO:0000256" key="11">
    <source>
        <dbReference type="SAM" id="Phobius"/>
    </source>
</evidence>
<evidence type="ECO:0000256" key="10">
    <source>
        <dbReference type="ARBA" id="ARBA00023180"/>
    </source>
</evidence>
<name>A0ABD3XRR3_SINWO</name>
<feature type="chain" id="PRO_5044763313" description="TIR domain-containing protein" evidence="12">
    <location>
        <begin position="25"/>
        <end position="793"/>
    </location>
</feature>
<keyword evidence="3" id="KW-0433">Leucine-rich repeat</keyword>
<evidence type="ECO:0000313" key="14">
    <source>
        <dbReference type="EMBL" id="KAL3888300.1"/>
    </source>
</evidence>
<dbReference type="PANTHER" id="PTHR24365">
    <property type="entry name" value="TOLL-LIKE RECEPTOR"/>
    <property type="match status" value="1"/>
</dbReference>
<dbReference type="PROSITE" id="PS50104">
    <property type="entry name" value="TIR"/>
    <property type="match status" value="1"/>
</dbReference>
<comment type="similarity">
    <text evidence="2">Belongs to the Toll-like receptor family.</text>
</comment>
<dbReference type="SMART" id="SM00369">
    <property type="entry name" value="LRR_TYP"/>
    <property type="match status" value="5"/>
</dbReference>
<dbReference type="InterPro" id="IPR001611">
    <property type="entry name" value="Leu-rich_rpt"/>
</dbReference>
<feature type="domain" description="TIR" evidence="13">
    <location>
        <begin position="621"/>
        <end position="764"/>
    </location>
</feature>
<keyword evidence="5 12" id="KW-0732">Signal</keyword>
<dbReference type="InterPro" id="IPR003591">
    <property type="entry name" value="Leu-rich_rpt_typical-subtyp"/>
</dbReference>
<dbReference type="SUPFAM" id="SSF52058">
    <property type="entry name" value="L domain-like"/>
    <property type="match status" value="2"/>
</dbReference>
<dbReference type="Gene3D" id="3.80.10.10">
    <property type="entry name" value="Ribonuclease Inhibitor"/>
    <property type="match status" value="3"/>
</dbReference>
<keyword evidence="9" id="KW-0675">Receptor</keyword>
<sequence>MDIEKMLILSLHFIVAVFRSSSDARVACTVNDIYYTCTNVSSKADSPLVLPTNIQQVTILGSNNHEQSLTSGLFKHKTWTNVSELSIREFSYALFIERKFLDGLEQLKFLSISACPALMTIDPDVFHYTPDIEALHLDENYNLKLSQVEATLTGRLNKLKYLSLIGIQGTKRRVVLGETFTKALQSKNLTNLIISRVKMLYIEHTSVLETLATIKYFNLSYSSIHLATNVTWTSNGMVSHQCELIDLTGCPILVHSGIKQREQIITRSILQNVKYMFTQSITYYSNQFRMHIRYNNKHNLISSLKIMDLSQNNIIILNITFAGENYLNALEALNLASNNMEYISPSFLSSLPSLRILDLSNNQLHIMQTSHEFPIIFSKNKDLEIIYLRNNKISVVPSTLFSSNTKLRIIDLSENELVYFNIELLNALDLKLTDLRNNRLKTLPAELLEQLEQIVGHLQTANTQDATKTNLLLSQLQDKNIIAEKYSYGYDASKSVQIAENHSGNKQYLMINLLENPIVCDCDTLDFVKWIIVTDIVIFNRTNVRCSYGNKEELVNKETYEMIKENCRLLYMIGLVTGLIVAVALCIFTVAAIIIVRHKKAKRNKGLELLRKEVIQDNRHFKYVVFLSYCSKDMHIVDEYIRPTLNTIFQEKLNTEKDLVCTGDDSFVPGRLIIEEIHRCVNESLVVVPVITPAFLESRWSLRECVDALERPRPVIVLMKQNTNTNDTVGAIRQLIAHYTRATWSVNEGQFLIRPSWNSVGEAIIHRACETLLNYRRQNVNMPNELIPLVDVT</sequence>
<evidence type="ECO:0000256" key="7">
    <source>
        <dbReference type="ARBA" id="ARBA00022989"/>
    </source>
</evidence>
<evidence type="ECO:0000256" key="4">
    <source>
        <dbReference type="ARBA" id="ARBA00022692"/>
    </source>
</evidence>
<dbReference type="Pfam" id="PF13855">
    <property type="entry name" value="LRR_8"/>
    <property type="match status" value="1"/>
</dbReference>
<feature type="signal peptide" evidence="12">
    <location>
        <begin position="1"/>
        <end position="24"/>
    </location>
</feature>
<dbReference type="Gene3D" id="3.40.50.10140">
    <property type="entry name" value="Toll/interleukin-1 receptor homology (TIR) domain"/>
    <property type="match status" value="1"/>
</dbReference>
<evidence type="ECO:0000256" key="6">
    <source>
        <dbReference type="ARBA" id="ARBA00022737"/>
    </source>
</evidence>
<keyword evidence="7 11" id="KW-1133">Transmembrane helix</keyword>
<dbReference type="GO" id="GO:0016020">
    <property type="term" value="C:membrane"/>
    <property type="evidence" value="ECO:0007669"/>
    <property type="project" value="UniProtKB-SubCell"/>
</dbReference>
<dbReference type="AlphaFoldDB" id="A0ABD3XRR3"/>
<feature type="transmembrane region" description="Helical" evidence="11">
    <location>
        <begin position="569"/>
        <end position="596"/>
    </location>
</feature>
<keyword evidence="8 11" id="KW-0472">Membrane</keyword>
<keyword evidence="6" id="KW-0677">Repeat</keyword>
<keyword evidence="4 11" id="KW-0812">Transmembrane</keyword>
<evidence type="ECO:0000256" key="5">
    <source>
        <dbReference type="ARBA" id="ARBA00022729"/>
    </source>
</evidence>
<comment type="subcellular location">
    <subcellularLocation>
        <location evidence="1">Membrane</location>
        <topology evidence="1">Single-pass membrane protein</topology>
    </subcellularLocation>
</comment>
<dbReference type="SUPFAM" id="SSF52200">
    <property type="entry name" value="Toll/Interleukin receptor TIR domain"/>
    <property type="match status" value="1"/>
</dbReference>
<dbReference type="InterPro" id="IPR035897">
    <property type="entry name" value="Toll_tir_struct_dom_sf"/>
</dbReference>
<keyword evidence="15" id="KW-1185">Reference proteome</keyword>
<dbReference type="InterPro" id="IPR000157">
    <property type="entry name" value="TIR_dom"/>
</dbReference>
<evidence type="ECO:0000256" key="2">
    <source>
        <dbReference type="ARBA" id="ARBA00009634"/>
    </source>
</evidence>
<comment type="caution">
    <text evidence="14">The sequence shown here is derived from an EMBL/GenBank/DDBJ whole genome shotgun (WGS) entry which is preliminary data.</text>
</comment>
<evidence type="ECO:0000256" key="8">
    <source>
        <dbReference type="ARBA" id="ARBA00023136"/>
    </source>
</evidence>
<dbReference type="SMART" id="SM00255">
    <property type="entry name" value="TIR"/>
    <property type="match status" value="1"/>
</dbReference>
<gene>
    <name evidence="14" type="ORF">ACJMK2_000671</name>
</gene>
<evidence type="ECO:0000256" key="9">
    <source>
        <dbReference type="ARBA" id="ARBA00023170"/>
    </source>
</evidence>
<evidence type="ECO:0000313" key="15">
    <source>
        <dbReference type="Proteomes" id="UP001634394"/>
    </source>
</evidence>
<dbReference type="Proteomes" id="UP001634394">
    <property type="component" value="Unassembled WGS sequence"/>
</dbReference>
<evidence type="ECO:0000259" key="13">
    <source>
        <dbReference type="PROSITE" id="PS50104"/>
    </source>
</evidence>
<evidence type="ECO:0000256" key="1">
    <source>
        <dbReference type="ARBA" id="ARBA00004167"/>
    </source>
</evidence>
<proteinExistence type="inferred from homology"/>
<keyword evidence="10" id="KW-0325">Glycoprotein</keyword>
<accession>A0ABD3XRR3</accession>
<protein>
    <recommendedName>
        <fullName evidence="13">TIR domain-containing protein</fullName>
    </recommendedName>
</protein>
<dbReference type="EMBL" id="JBJQND010000001">
    <property type="protein sequence ID" value="KAL3888300.1"/>
    <property type="molecule type" value="Genomic_DNA"/>
</dbReference>
<evidence type="ECO:0000256" key="12">
    <source>
        <dbReference type="SAM" id="SignalP"/>
    </source>
</evidence>